<dbReference type="NCBIfam" id="TIGR00732">
    <property type="entry name" value="dprA"/>
    <property type="match status" value="1"/>
</dbReference>
<dbReference type="InterPro" id="IPR041614">
    <property type="entry name" value="DprA_WH"/>
</dbReference>
<keyword evidence="5" id="KW-1185">Reference proteome</keyword>
<evidence type="ECO:0000256" key="1">
    <source>
        <dbReference type="ARBA" id="ARBA00006525"/>
    </source>
</evidence>
<dbReference type="InterPro" id="IPR010994">
    <property type="entry name" value="RuvA_2-like"/>
</dbReference>
<dbReference type="Gene3D" id="1.10.10.10">
    <property type="entry name" value="Winged helix-like DNA-binding domain superfamily/Winged helix DNA-binding domain"/>
    <property type="match status" value="1"/>
</dbReference>
<dbReference type="InterPro" id="IPR057666">
    <property type="entry name" value="DrpA_SLOG"/>
</dbReference>
<dbReference type="Proteomes" id="UP000233387">
    <property type="component" value="Unassembled WGS sequence"/>
</dbReference>
<dbReference type="GO" id="GO:0009294">
    <property type="term" value="P:DNA-mediated transformation"/>
    <property type="evidence" value="ECO:0007669"/>
    <property type="project" value="InterPro"/>
</dbReference>
<dbReference type="PANTHER" id="PTHR43022:SF1">
    <property type="entry name" value="PROTEIN SMF"/>
    <property type="match status" value="1"/>
</dbReference>
<evidence type="ECO:0000259" key="3">
    <source>
        <dbReference type="Pfam" id="PF17782"/>
    </source>
</evidence>
<dbReference type="EMBL" id="NKXO01000001">
    <property type="protein sequence ID" value="PKQ70951.1"/>
    <property type="molecule type" value="Genomic_DNA"/>
</dbReference>
<dbReference type="SUPFAM" id="SSF102405">
    <property type="entry name" value="MCP/YpsA-like"/>
    <property type="match status" value="1"/>
</dbReference>
<name>A0A2N3IKX7_9BACT</name>
<dbReference type="PANTHER" id="PTHR43022">
    <property type="entry name" value="PROTEIN SMF"/>
    <property type="match status" value="1"/>
</dbReference>
<reference evidence="4 5" key="1">
    <citation type="submission" date="2017-06" db="EMBL/GenBank/DDBJ databases">
        <title>Raineya orbicola gen. nov., sp. nov. a slightly thermophilic bacterium of the phylum Bacteroidetes and the description of Raineyaceae fam. nov.</title>
        <authorList>
            <person name="Albuquerque L."/>
            <person name="Polonia A.R.M."/>
            <person name="Barroso C."/>
            <person name="Froufe H.J.C."/>
            <person name="Lage O."/>
            <person name="Lobo-Da-Cunha A."/>
            <person name="Egas C."/>
            <person name="Da Costa M.S."/>
        </authorList>
    </citation>
    <scope>NUCLEOTIDE SEQUENCE [LARGE SCALE GENOMIC DNA]</scope>
    <source>
        <strain evidence="4 5">SPSPC-11</strain>
    </source>
</reference>
<protein>
    <submittedName>
        <fullName evidence="4">DprA: DNA protecting protein DprA</fullName>
    </submittedName>
</protein>
<feature type="domain" description="DprA winged helix" evidence="3">
    <location>
        <begin position="311"/>
        <end position="364"/>
    </location>
</feature>
<dbReference type="Pfam" id="PF17782">
    <property type="entry name" value="WHD_DprA"/>
    <property type="match status" value="1"/>
</dbReference>
<feature type="domain" description="Smf/DprA SLOG" evidence="2">
    <location>
        <begin position="80"/>
        <end position="289"/>
    </location>
</feature>
<dbReference type="RefSeq" id="WP_101357376.1">
    <property type="nucleotide sequence ID" value="NZ_NKXO01000001.1"/>
</dbReference>
<comment type="similarity">
    <text evidence="1">Belongs to the DprA/Smf family.</text>
</comment>
<dbReference type="InterPro" id="IPR003488">
    <property type="entry name" value="DprA"/>
</dbReference>
<evidence type="ECO:0000313" key="4">
    <source>
        <dbReference type="EMBL" id="PKQ70951.1"/>
    </source>
</evidence>
<organism evidence="4 5">
    <name type="scientific">Raineya orbicola</name>
    <dbReference type="NCBI Taxonomy" id="2016530"/>
    <lineage>
        <taxon>Bacteria</taxon>
        <taxon>Pseudomonadati</taxon>
        <taxon>Bacteroidota</taxon>
        <taxon>Cytophagia</taxon>
        <taxon>Cytophagales</taxon>
        <taxon>Raineyaceae</taxon>
        <taxon>Raineya</taxon>
    </lineage>
</organism>
<accession>A0A2N3IKX7</accession>
<dbReference type="OrthoDB" id="9785707at2"/>
<dbReference type="AlphaFoldDB" id="A0A2N3IKX7"/>
<proteinExistence type="inferred from homology"/>
<comment type="caution">
    <text evidence="4">The sequence shown here is derived from an EMBL/GenBank/DDBJ whole genome shotgun (WGS) entry which is preliminary data.</text>
</comment>
<evidence type="ECO:0000313" key="5">
    <source>
        <dbReference type="Proteomes" id="UP000233387"/>
    </source>
</evidence>
<dbReference type="SUPFAM" id="SSF47781">
    <property type="entry name" value="RuvA domain 2-like"/>
    <property type="match status" value="1"/>
</dbReference>
<evidence type="ECO:0000259" key="2">
    <source>
        <dbReference type="Pfam" id="PF02481"/>
    </source>
</evidence>
<gene>
    <name evidence="4" type="ORF">Rain11_0092</name>
</gene>
<sequence>MANLYEVALHLAEGIGGVIARRLLARFGTAEEIFRAKKSQILKVEGIGNKLGEELFQKQSQLLKNAEKELQNAQKLNVELIFFTDSCYPVRLKQTDDAPILLYQKGTTSLNEDRHIAIVGTRSATQYGREFIEQFMTEIKPYNPLIISGMAYGIDITAHREALKNKLFTIGVMANGLDTVYPAVHKATALQMLENEGALVSETPLYTKLDPRRFPARNRIIAALADLVLVVESKKKGGALVTAQYANDYNREVGAVPGNIWQETSQGCHWLIRKNLAHLITSASDIAEIMNWDIAKKREQKIAFKTLENLQLSEKEKVILNLLSERNQATIDEMSLALSFSLNELAVVLLDLEMKDLINALPGKRFTLKKSLV</sequence>
<dbReference type="Pfam" id="PF14520">
    <property type="entry name" value="HHH_5"/>
    <property type="match status" value="1"/>
</dbReference>
<dbReference type="Pfam" id="PF02481">
    <property type="entry name" value="DNA_processg_A"/>
    <property type="match status" value="1"/>
</dbReference>
<dbReference type="InterPro" id="IPR036388">
    <property type="entry name" value="WH-like_DNA-bd_sf"/>
</dbReference>
<dbReference type="Gene3D" id="3.40.50.450">
    <property type="match status" value="1"/>
</dbReference>